<evidence type="ECO:0000256" key="1">
    <source>
        <dbReference type="ARBA" id="ARBA00022679"/>
    </source>
</evidence>
<evidence type="ECO:0000313" key="10">
    <source>
        <dbReference type="Proteomes" id="UP001611383"/>
    </source>
</evidence>
<keyword evidence="7" id="KW-0812">Transmembrane</keyword>
<evidence type="ECO:0000256" key="2">
    <source>
        <dbReference type="ARBA" id="ARBA00022741"/>
    </source>
</evidence>
<feature type="transmembrane region" description="Helical" evidence="7">
    <location>
        <begin position="510"/>
        <end position="532"/>
    </location>
</feature>
<dbReference type="InterPro" id="IPR011009">
    <property type="entry name" value="Kinase-like_dom_sf"/>
</dbReference>
<dbReference type="Gene3D" id="1.25.40.10">
    <property type="entry name" value="Tetratricopeptide repeat domain"/>
    <property type="match status" value="1"/>
</dbReference>
<evidence type="ECO:0000313" key="9">
    <source>
        <dbReference type="EMBL" id="WNG48299.1"/>
    </source>
</evidence>
<dbReference type="Gene3D" id="3.30.200.20">
    <property type="entry name" value="Phosphorylase Kinase, domain 1"/>
    <property type="match status" value="1"/>
</dbReference>
<feature type="region of interest" description="Disordered" evidence="6">
    <location>
        <begin position="366"/>
        <end position="459"/>
    </location>
</feature>
<dbReference type="Proteomes" id="UP001611383">
    <property type="component" value="Chromosome"/>
</dbReference>
<accession>A0ABY9WYV2</accession>
<dbReference type="EMBL" id="CP043494">
    <property type="protein sequence ID" value="WNG48299.1"/>
    <property type="molecule type" value="Genomic_DNA"/>
</dbReference>
<dbReference type="InterPro" id="IPR008271">
    <property type="entry name" value="Ser/Thr_kinase_AS"/>
</dbReference>
<dbReference type="GO" id="GO:0016301">
    <property type="term" value="F:kinase activity"/>
    <property type="evidence" value="ECO:0007669"/>
    <property type="project" value="UniProtKB-KW"/>
</dbReference>
<keyword evidence="1" id="KW-0808">Transferase</keyword>
<dbReference type="InterPro" id="IPR000719">
    <property type="entry name" value="Prot_kinase_dom"/>
</dbReference>
<dbReference type="PANTHER" id="PTHR43289:SF6">
    <property type="entry name" value="SERINE_THREONINE-PROTEIN KINASE NEKL-3"/>
    <property type="match status" value="1"/>
</dbReference>
<evidence type="ECO:0000256" key="7">
    <source>
        <dbReference type="SAM" id="Phobius"/>
    </source>
</evidence>
<dbReference type="InterPro" id="IPR011990">
    <property type="entry name" value="TPR-like_helical_dom_sf"/>
</dbReference>
<dbReference type="Pfam" id="PF00069">
    <property type="entry name" value="Pkinase"/>
    <property type="match status" value="1"/>
</dbReference>
<keyword evidence="3 9" id="KW-0418">Kinase</keyword>
<dbReference type="PANTHER" id="PTHR43289">
    <property type="entry name" value="MITOGEN-ACTIVATED PROTEIN KINASE KINASE KINASE 20-RELATED"/>
    <property type="match status" value="1"/>
</dbReference>
<feature type="binding site" evidence="5">
    <location>
        <position position="120"/>
    </location>
    <ligand>
        <name>ATP</name>
        <dbReference type="ChEBI" id="CHEBI:30616"/>
    </ligand>
</feature>
<sequence>MAGGCTYQAQPGVARAANNPRTVAVHLAGNPTLVGSSGPNTPTPASGKLSLHCPSCGADAGDVSKLCLSCGATLARGEADEYIGRTIAKKYQVEALIGEGGMGKVYRARQVALDKLVVLKVLRHSLLGDDRTVARFKREAKAASRLNHPNSISILDFGQTEDGALFIAMEFVPGQDLHTVLSKDGPLPEQRIIRIVSQVLSALYDAHNAGVIHRDLKPENIMVEQRRNDPDFVKVLDFGIAKFQDGDGEGPALTRTGFVCGTPEYMSPEQARGATLDHRSDLYAVGVILYQLITGRLPFESDSAVGYATKHLTEEPLPPSRKRPEIRISPAMERLIMRALSKSPDDRPQDAEAFQAELLAVDKERERRAHAPAPGRRQQGAAVLAPLPRKATPPSSGLHTEVTDPGWGGESDATVRAMPERMHPGASMARSAQERTQLAPPPSRPPDRERGERSQPQPLVVVRPAPTERVTTERTIAVDRAPATHVNASLPGSKTEAMVSAVTDTGGGFGFLKAFVLTLALLTLGLVGYWLYTSWRSQTQEKPFVPPKNAPIPGQESGANVPSPGTPLYEQDVPAKKRDSKQALQRRLAGYAAYKNGNLELAAREFGTAFSLEPSPELSLILGEVYWALDNHEEARGWWMRHLRDLPESKARDTLLRREPQLASAVGGR</sequence>
<dbReference type="InterPro" id="IPR017441">
    <property type="entry name" value="Protein_kinase_ATP_BS"/>
</dbReference>
<evidence type="ECO:0000256" key="5">
    <source>
        <dbReference type="PROSITE-ProRule" id="PRU10141"/>
    </source>
</evidence>
<dbReference type="PROSITE" id="PS00107">
    <property type="entry name" value="PROTEIN_KINASE_ATP"/>
    <property type="match status" value="1"/>
</dbReference>
<evidence type="ECO:0000259" key="8">
    <source>
        <dbReference type="PROSITE" id="PS50011"/>
    </source>
</evidence>
<evidence type="ECO:0000256" key="6">
    <source>
        <dbReference type="SAM" id="MobiDB-lite"/>
    </source>
</evidence>
<keyword evidence="7" id="KW-0472">Membrane</keyword>
<dbReference type="PROSITE" id="PS50011">
    <property type="entry name" value="PROTEIN_KINASE_DOM"/>
    <property type="match status" value="1"/>
</dbReference>
<evidence type="ECO:0000256" key="3">
    <source>
        <dbReference type="ARBA" id="ARBA00022777"/>
    </source>
</evidence>
<dbReference type="CDD" id="cd14014">
    <property type="entry name" value="STKc_PknB_like"/>
    <property type="match status" value="1"/>
</dbReference>
<dbReference type="SUPFAM" id="SSF56112">
    <property type="entry name" value="Protein kinase-like (PK-like)"/>
    <property type="match status" value="1"/>
</dbReference>
<protein>
    <submittedName>
        <fullName evidence="9">Protein kinase</fullName>
    </submittedName>
</protein>
<feature type="domain" description="Protein kinase" evidence="8">
    <location>
        <begin position="91"/>
        <end position="359"/>
    </location>
</feature>
<dbReference type="PROSITE" id="PS00108">
    <property type="entry name" value="PROTEIN_KINASE_ST"/>
    <property type="match status" value="1"/>
</dbReference>
<keyword evidence="4 5" id="KW-0067">ATP-binding</keyword>
<keyword evidence="10" id="KW-1185">Reference proteome</keyword>
<dbReference type="SMART" id="SM00220">
    <property type="entry name" value="S_TKc"/>
    <property type="match status" value="1"/>
</dbReference>
<keyword evidence="2 5" id="KW-0547">Nucleotide-binding</keyword>
<reference evidence="9 10" key="1">
    <citation type="submission" date="2019-08" db="EMBL/GenBank/DDBJ databases">
        <title>Archangium and Cystobacter genomes.</title>
        <authorList>
            <person name="Chen I.-C.K."/>
            <person name="Wielgoss S."/>
        </authorList>
    </citation>
    <scope>NUCLEOTIDE SEQUENCE [LARGE SCALE GENOMIC DNA]</scope>
    <source>
        <strain evidence="9 10">Cbm 6</strain>
    </source>
</reference>
<proteinExistence type="predicted"/>
<feature type="region of interest" description="Disordered" evidence="6">
    <location>
        <begin position="543"/>
        <end position="576"/>
    </location>
</feature>
<evidence type="ECO:0000256" key="4">
    <source>
        <dbReference type="ARBA" id="ARBA00022840"/>
    </source>
</evidence>
<dbReference type="Gene3D" id="1.10.510.10">
    <property type="entry name" value="Transferase(Phosphotransferase) domain 1"/>
    <property type="match status" value="1"/>
</dbReference>
<dbReference type="SUPFAM" id="SSF48452">
    <property type="entry name" value="TPR-like"/>
    <property type="match status" value="1"/>
</dbReference>
<name>A0ABY9WYV2_9BACT</name>
<gene>
    <name evidence="9" type="ORF">F0U60_32340</name>
</gene>
<organism evidence="9 10">
    <name type="scientific">Archangium minus</name>
    <dbReference type="NCBI Taxonomy" id="83450"/>
    <lineage>
        <taxon>Bacteria</taxon>
        <taxon>Pseudomonadati</taxon>
        <taxon>Myxococcota</taxon>
        <taxon>Myxococcia</taxon>
        <taxon>Myxococcales</taxon>
        <taxon>Cystobacterineae</taxon>
        <taxon>Archangiaceae</taxon>
        <taxon>Archangium</taxon>
    </lineage>
</organism>
<keyword evidence="7" id="KW-1133">Transmembrane helix</keyword>